<name>A0A1I3DGA2_9SPHI</name>
<evidence type="ECO:0000256" key="4">
    <source>
        <dbReference type="ARBA" id="ARBA00022980"/>
    </source>
</evidence>
<proteinExistence type="inferred from homology"/>
<dbReference type="HAMAP" id="MF_01363">
    <property type="entry name" value="Ribosomal_bL21"/>
    <property type="match status" value="1"/>
</dbReference>
<evidence type="ECO:0000256" key="3">
    <source>
        <dbReference type="ARBA" id="ARBA00022884"/>
    </source>
</evidence>
<keyword evidence="4 6" id="KW-0689">Ribosomal protein</keyword>
<dbReference type="PANTHER" id="PTHR21349:SF0">
    <property type="entry name" value="LARGE RIBOSOMAL SUBUNIT PROTEIN BL21M"/>
    <property type="match status" value="1"/>
</dbReference>
<dbReference type="NCBIfam" id="TIGR00061">
    <property type="entry name" value="L21"/>
    <property type="match status" value="1"/>
</dbReference>
<keyword evidence="5 6" id="KW-0687">Ribonucleoprotein</keyword>
<dbReference type="GO" id="GO:0019843">
    <property type="term" value="F:rRNA binding"/>
    <property type="evidence" value="ECO:0007669"/>
    <property type="project" value="UniProtKB-UniRule"/>
</dbReference>
<dbReference type="STRING" id="1477437.SAMN05444682_101450"/>
<dbReference type="PROSITE" id="PS01169">
    <property type="entry name" value="RIBOSOMAL_L21"/>
    <property type="match status" value="1"/>
</dbReference>
<protein>
    <recommendedName>
        <fullName evidence="6">Large ribosomal subunit protein bL21</fullName>
    </recommendedName>
</protein>
<comment type="function">
    <text evidence="6 7">This protein binds to 23S rRNA in the presence of protein L20.</text>
</comment>
<keyword evidence="9" id="KW-1185">Reference proteome</keyword>
<evidence type="ECO:0000256" key="7">
    <source>
        <dbReference type="RuleBase" id="RU000562"/>
    </source>
</evidence>
<organism evidence="8 9">
    <name type="scientific">Parapedobacter indicus</name>
    <dbReference type="NCBI Taxonomy" id="1477437"/>
    <lineage>
        <taxon>Bacteria</taxon>
        <taxon>Pseudomonadati</taxon>
        <taxon>Bacteroidota</taxon>
        <taxon>Sphingobacteriia</taxon>
        <taxon>Sphingobacteriales</taxon>
        <taxon>Sphingobacteriaceae</taxon>
        <taxon>Parapedobacter</taxon>
    </lineage>
</organism>
<evidence type="ECO:0000256" key="5">
    <source>
        <dbReference type="ARBA" id="ARBA00023274"/>
    </source>
</evidence>
<dbReference type="GO" id="GO:0005840">
    <property type="term" value="C:ribosome"/>
    <property type="evidence" value="ECO:0007669"/>
    <property type="project" value="UniProtKB-KW"/>
</dbReference>
<dbReference type="PANTHER" id="PTHR21349">
    <property type="entry name" value="50S RIBOSOMAL PROTEIN L21"/>
    <property type="match status" value="1"/>
</dbReference>
<comment type="subunit">
    <text evidence="6">Part of the 50S ribosomal subunit. Contacts protein L20.</text>
</comment>
<dbReference type="Proteomes" id="UP000198670">
    <property type="component" value="Unassembled WGS sequence"/>
</dbReference>
<reference evidence="8 9" key="1">
    <citation type="submission" date="2016-10" db="EMBL/GenBank/DDBJ databases">
        <authorList>
            <person name="de Groot N.N."/>
        </authorList>
    </citation>
    <scope>NUCLEOTIDE SEQUENCE [LARGE SCALE GENOMIC DNA]</scope>
    <source>
        <strain evidence="8 9">RK1</strain>
    </source>
</reference>
<evidence type="ECO:0000313" key="8">
    <source>
        <dbReference type="EMBL" id="SFH85673.1"/>
    </source>
</evidence>
<keyword evidence="2 6" id="KW-0699">rRNA-binding</keyword>
<dbReference type="AlphaFoldDB" id="A0A1I3DGA2"/>
<dbReference type="GO" id="GO:0006412">
    <property type="term" value="P:translation"/>
    <property type="evidence" value="ECO:0007669"/>
    <property type="project" value="UniProtKB-UniRule"/>
</dbReference>
<gene>
    <name evidence="6" type="primary">rplU</name>
    <name evidence="8" type="ORF">SAMN05444682_101450</name>
</gene>
<dbReference type="GO" id="GO:0005737">
    <property type="term" value="C:cytoplasm"/>
    <property type="evidence" value="ECO:0007669"/>
    <property type="project" value="UniProtKB-ARBA"/>
</dbReference>
<dbReference type="RefSeq" id="WP_090623593.1">
    <property type="nucleotide sequence ID" value="NZ_FOQO01000001.1"/>
</dbReference>
<evidence type="ECO:0000256" key="1">
    <source>
        <dbReference type="ARBA" id="ARBA00008563"/>
    </source>
</evidence>
<dbReference type="SUPFAM" id="SSF141091">
    <property type="entry name" value="L21p-like"/>
    <property type="match status" value="1"/>
</dbReference>
<evidence type="ECO:0000313" key="9">
    <source>
        <dbReference type="Proteomes" id="UP000198670"/>
    </source>
</evidence>
<dbReference type="OrthoDB" id="9813334at2"/>
<dbReference type="Pfam" id="PF00829">
    <property type="entry name" value="Ribosomal_L21p"/>
    <property type="match status" value="1"/>
</dbReference>
<dbReference type="InterPro" id="IPR028909">
    <property type="entry name" value="bL21-like"/>
</dbReference>
<dbReference type="EMBL" id="FOQO01000001">
    <property type="protein sequence ID" value="SFH85673.1"/>
    <property type="molecule type" value="Genomic_DNA"/>
</dbReference>
<evidence type="ECO:0000256" key="6">
    <source>
        <dbReference type="HAMAP-Rule" id="MF_01363"/>
    </source>
</evidence>
<evidence type="ECO:0000256" key="2">
    <source>
        <dbReference type="ARBA" id="ARBA00022730"/>
    </source>
</evidence>
<comment type="similarity">
    <text evidence="1 6 7">Belongs to the bacterial ribosomal protein bL21 family.</text>
</comment>
<dbReference type="InterPro" id="IPR036164">
    <property type="entry name" value="bL21-like_sf"/>
</dbReference>
<sequence>MYAIVNIAGQQFKVAKDQQLFVHRLQGDEGASIEFDNVLLAENGGKFTIGAPLVKGATVSAKILSHLKGDKVIVFKKKRRKGYKKKNGHRQQFTKIEITGITL</sequence>
<dbReference type="GO" id="GO:0003735">
    <property type="term" value="F:structural constituent of ribosome"/>
    <property type="evidence" value="ECO:0007669"/>
    <property type="project" value="InterPro"/>
</dbReference>
<accession>A0A1I3DGA2</accession>
<keyword evidence="3 6" id="KW-0694">RNA-binding</keyword>
<dbReference type="GO" id="GO:1990904">
    <property type="term" value="C:ribonucleoprotein complex"/>
    <property type="evidence" value="ECO:0007669"/>
    <property type="project" value="UniProtKB-KW"/>
</dbReference>
<dbReference type="InterPro" id="IPR001787">
    <property type="entry name" value="Ribosomal_bL21"/>
</dbReference>
<dbReference type="InterPro" id="IPR018258">
    <property type="entry name" value="Ribosomal_bL21_CS"/>
</dbReference>